<dbReference type="EMBL" id="KB446108">
    <property type="protein sequence ID" value="EMD30474.1"/>
    <property type="molecule type" value="Genomic_DNA"/>
</dbReference>
<proteinExistence type="predicted"/>
<gene>
    <name evidence="1" type="ORF">CERSUDRAFT_101335</name>
</gene>
<protein>
    <submittedName>
        <fullName evidence="1">Uncharacterized protein</fullName>
    </submittedName>
</protein>
<sequence>MVLASIHNLPKRIKSAHLREVRRTPGKENIPPGMKPITARPSPPSFLPYVDQGTQEDPAARWLPKDGQIIIKVAVPATDDLWKLRVPEDVTLAAFVRRVEAKIGFTVALQAVGVGVGAARCMKMTTDSAFQSWVRRLWGSSALSRSRVCSLRSDIMFPVTLHVILVSSAAKLSCYLPVYSNLMPCGCPMQFGRVQSITTRNDARYRLVSWTRRYLRFVLALIGVAFTESSHTEGCSTPRTV</sequence>
<dbReference type="AlphaFoldDB" id="M2P5I8"/>
<reference evidence="1 2" key="1">
    <citation type="journal article" date="2012" name="Proc. Natl. Acad. Sci. U.S.A.">
        <title>Comparative genomics of Ceriporiopsis subvermispora and Phanerochaete chrysosporium provide insight into selective ligninolysis.</title>
        <authorList>
            <person name="Fernandez-Fueyo E."/>
            <person name="Ruiz-Duenas F.J."/>
            <person name="Ferreira P."/>
            <person name="Floudas D."/>
            <person name="Hibbett D.S."/>
            <person name="Canessa P."/>
            <person name="Larrondo L.F."/>
            <person name="James T.Y."/>
            <person name="Seelenfreund D."/>
            <person name="Lobos S."/>
            <person name="Polanco R."/>
            <person name="Tello M."/>
            <person name="Honda Y."/>
            <person name="Watanabe T."/>
            <person name="Watanabe T."/>
            <person name="Ryu J.S."/>
            <person name="Kubicek C.P."/>
            <person name="Schmoll M."/>
            <person name="Gaskell J."/>
            <person name="Hammel K.E."/>
            <person name="St John F.J."/>
            <person name="Vanden Wymelenberg A."/>
            <person name="Sabat G."/>
            <person name="Splinter BonDurant S."/>
            <person name="Syed K."/>
            <person name="Yadav J.S."/>
            <person name="Doddapaneni H."/>
            <person name="Subramanian V."/>
            <person name="Lavin J.L."/>
            <person name="Oguiza J.A."/>
            <person name="Perez G."/>
            <person name="Pisabarro A.G."/>
            <person name="Ramirez L."/>
            <person name="Santoyo F."/>
            <person name="Master E."/>
            <person name="Coutinho P.M."/>
            <person name="Henrissat B."/>
            <person name="Lombard V."/>
            <person name="Magnuson J.K."/>
            <person name="Kuees U."/>
            <person name="Hori C."/>
            <person name="Igarashi K."/>
            <person name="Samejima M."/>
            <person name="Held B.W."/>
            <person name="Barry K.W."/>
            <person name="LaButti K.M."/>
            <person name="Lapidus A."/>
            <person name="Lindquist E.A."/>
            <person name="Lucas S.M."/>
            <person name="Riley R."/>
            <person name="Salamov A.A."/>
            <person name="Hoffmeister D."/>
            <person name="Schwenk D."/>
            <person name="Hadar Y."/>
            <person name="Yarden O."/>
            <person name="de Vries R.P."/>
            <person name="Wiebenga A."/>
            <person name="Stenlid J."/>
            <person name="Eastwood D."/>
            <person name="Grigoriev I.V."/>
            <person name="Berka R.M."/>
            <person name="Blanchette R.A."/>
            <person name="Kersten P."/>
            <person name="Martinez A.T."/>
            <person name="Vicuna R."/>
            <person name="Cullen D."/>
        </authorList>
    </citation>
    <scope>NUCLEOTIDE SEQUENCE [LARGE SCALE GENOMIC DNA]</scope>
    <source>
        <strain evidence="1 2">B</strain>
    </source>
</reference>
<evidence type="ECO:0000313" key="1">
    <source>
        <dbReference type="EMBL" id="EMD30474.1"/>
    </source>
</evidence>
<evidence type="ECO:0000313" key="2">
    <source>
        <dbReference type="Proteomes" id="UP000016930"/>
    </source>
</evidence>
<dbReference type="Proteomes" id="UP000016930">
    <property type="component" value="Unassembled WGS sequence"/>
</dbReference>
<dbReference type="OrthoDB" id="2667096at2759"/>
<name>M2P5I8_CERS8</name>
<organism evidence="1 2">
    <name type="scientific">Ceriporiopsis subvermispora (strain B)</name>
    <name type="common">White-rot fungus</name>
    <name type="synonym">Gelatoporia subvermispora</name>
    <dbReference type="NCBI Taxonomy" id="914234"/>
    <lineage>
        <taxon>Eukaryota</taxon>
        <taxon>Fungi</taxon>
        <taxon>Dikarya</taxon>
        <taxon>Basidiomycota</taxon>
        <taxon>Agaricomycotina</taxon>
        <taxon>Agaricomycetes</taxon>
        <taxon>Polyporales</taxon>
        <taxon>Gelatoporiaceae</taxon>
        <taxon>Gelatoporia</taxon>
    </lineage>
</organism>
<accession>M2P5I8</accession>
<dbReference type="HOGENOM" id="CLU_1161011_0_0_1"/>
<keyword evidence="2" id="KW-1185">Reference proteome</keyword>